<evidence type="ECO:0000313" key="2">
    <source>
        <dbReference type="EMBL" id="KAK4294002.1"/>
    </source>
</evidence>
<organism evidence="2 3">
    <name type="scientific">Petrolisthes manimaculis</name>
    <dbReference type="NCBI Taxonomy" id="1843537"/>
    <lineage>
        <taxon>Eukaryota</taxon>
        <taxon>Metazoa</taxon>
        <taxon>Ecdysozoa</taxon>
        <taxon>Arthropoda</taxon>
        <taxon>Crustacea</taxon>
        <taxon>Multicrustacea</taxon>
        <taxon>Malacostraca</taxon>
        <taxon>Eumalacostraca</taxon>
        <taxon>Eucarida</taxon>
        <taxon>Decapoda</taxon>
        <taxon>Pleocyemata</taxon>
        <taxon>Anomura</taxon>
        <taxon>Galatheoidea</taxon>
        <taxon>Porcellanidae</taxon>
        <taxon>Petrolisthes</taxon>
    </lineage>
</organism>
<evidence type="ECO:0000256" key="1">
    <source>
        <dbReference type="SAM" id="MobiDB-lite"/>
    </source>
</evidence>
<keyword evidence="3" id="KW-1185">Reference proteome</keyword>
<protein>
    <submittedName>
        <fullName evidence="2">Uncharacterized protein</fullName>
    </submittedName>
</protein>
<gene>
    <name evidence="2" type="ORF">Pmani_033341</name>
</gene>
<dbReference type="AlphaFoldDB" id="A0AAE1TQI7"/>
<sequence length="110" mass="12102">MRRKLAVKGAQETHARYFVKAGVDVGRFSKCHISEGKGRVHGRVRGGRGAPPSTSPQHLGTACVVSPTDNINNMATRRPFSPGSWPLGHARQLTASQIFPFRHFQTIRRG</sequence>
<accession>A0AAE1TQI7</accession>
<comment type="caution">
    <text evidence="2">The sequence shown here is derived from an EMBL/GenBank/DDBJ whole genome shotgun (WGS) entry which is preliminary data.</text>
</comment>
<reference evidence="2" key="1">
    <citation type="submission" date="2023-11" db="EMBL/GenBank/DDBJ databases">
        <title>Genome assemblies of two species of porcelain crab, Petrolisthes cinctipes and Petrolisthes manimaculis (Anomura: Porcellanidae).</title>
        <authorList>
            <person name="Angst P."/>
        </authorList>
    </citation>
    <scope>NUCLEOTIDE SEQUENCE</scope>
    <source>
        <strain evidence="2">PB745_02</strain>
        <tissue evidence="2">Gill</tissue>
    </source>
</reference>
<dbReference type="Proteomes" id="UP001292094">
    <property type="component" value="Unassembled WGS sequence"/>
</dbReference>
<proteinExistence type="predicted"/>
<name>A0AAE1TQI7_9EUCA</name>
<evidence type="ECO:0000313" key="3">
    <source>
        <dbReference type="Proteomes" id="UP001292094"/>
    </source>
</evidence>
<dbReference type="EMBL" id="JAWZYT010004392">
    <property type="protein sequence ID" value="KAK4294002.1"/>
    <property type="molecule type" value="Genomic_DNA"/>
</dbReference>
<feature type="region of interest" description="Disordered" evidence="1">
    <location>
        <begin position="37"/>
        <end position="60"/>
    </location>
</feature>